<comment type="caution">
    <text evidence="2">The sequence shown here is derived from an EMBL/GenBank/DDBJ whole genome shotgun (WGS) entry which is preliminary data.</text>
</comment>
<proteinExistence type="predicted"/>
<evidence type="ECO:0000313" key="3">
    <source>
        <dbReference type="Proteomes" id="UP000222106"/>
    </source>
</evidence>
<keyword evidence="3" id="KW-1185">Reference proteome</keyword>
<gene>
    <name evidence="2" type="ORF">ATJ97_0237</name>
</gene>
<sequence length="191" mass="21421">MLRLVPRDYFQLRGVLVQLPKGNGADRSSTLARMVTGRRHRALLLYLLLLTCWPWLESRREPLPATAWVRALTATDRGAPTWSPSTLSRVWAELEELGLIEKREREGRAVRVRPRREDGREAYDAPGGRRDLMNTYFVLPLDFWRDETFAKLTLPGLAMLLIIAKETNPNLTSTGAGGAEGVGAGQRRVGG</sequence>
<organism evidence="2 3">
    <name type="scientific">Georgenia soli</name>
    <dbReference type="NCBI Taxonomy" id="638953"/>
    <lineage>
        <taxon>Bacteria</taxon>
        <taxon>Bacillati</taxon>
        <taxon>Actinomycetota</taxon>
        <taxon>Actinomycetes</taxon>
        <taxon>Micrococcales</taxon>
        <taxon>Bogoriellaceae</taxon>
        <taxon>Georgenia</taxon>
    </lineage>
</organism>
<name>A0A2A9F375_9MICO</name>
<protein>
    <submittedName>
        <fullName evidence="2">Uncharacterized protein</fullName>
    </submittedName>
</protein>
<dbReference type="EMBL" id="PDJI01000003">
    <property type="protein sequence ID" value="PFG44960.1"/>
    <property type="molecule type" value="Genomic_DNA"/>
</dbReference>
<evidence type="ECO:0000313" key="2">
    <source>
        <dbReference type="EMBL" id="PFG44960.1"/>
    </source>
</evidence>
<feature type="region of interest" description="Disordered" evidence="1">
    <location>
        <begin position="171"/>
        <end position="191"/>
    </location>
</feature>
<reference evidence="2 3" key="1">
    <citation type="submission" date="2017-10" db="EMBL/GenBank/DDBJ databases">
        <title>Sequencing the genomes of 1000 actinobacteria strains.</title>
        <authorList>
            <person name="Klenk H.-P."/>
        </authorList>
    </citation>
    <scope>NUCLEOTIDE SEQUENCE [LARGE SCALE GENOMIC DNA]</scope>
    <source>
        <strain evidence="2 3">DSM 21838</strain>
    </source>
</reference>
<evidence type="ECO:0000256" key="1">
    <source>
        <dbReference type="SAM" id="MobiDB-lite"/>
    </source>
</evidence>
<accession>A0A2A9F375</accession>
<dbReference type="Proteomes" id="UP000222106">
    <property type="component" value="Unassembled WGS sequence"/>
</dbReference>
<feature type="compositionally biased region" description="Gly residues" evidence="1">
    <location>
        <begin position="175"/>
        <end position="191"/>
    </location>
</feature>
<dbReference type="AlphaFoldDB" id="A0A2A9F375"/>